<dbReference type="CDD" id="cd06422">
    <property type="entry name" value="NTP_transferase_like_1"/>
    <property type="match status" value="1"/>
</dbReference>
<feature type="domain" description="Nucleotidyl transferase" evidence="3">
    <location>
        <begin position="2"/>
        <end position="116"/>
    </location>
</feature>
<dbReference type="GO" id="GO:0016779">
    <property type="term" value="F:nucleotidyltransferase activity"/>
    <property type="evidence" value="ECO:0007669"/>
    <property type="project" value="UniProtKB-KW"/>
</dbReference>
<evidence type="ECO:0000256" key="1">
    <source>
        <dbReference type="ARBA" id="ARBA00022679"/>
    </source>
</evidence>
<accession>A0A1Q2SP57</accession>
<dbReference type="OrthoDB" id="9788272at2"/>
<dbReference type="Gene3D" id="3.90.550.10">
    <property type="entry name" value="Spore Coat Polysaccharide Biosynthesis Protein SpsA, Chain A"/>
    <property type="match status" value="1"/>
</dbReference>
<dbReference type="InterPro" id="IPR050065">
    <property type="entry name" value="GlmU-like"/>
</dbReference>
<keyword evidence="5" id="KW-1185">Reference proteome</keyword>
<keyword evidence="2" id="KW-0548">Nucleotidyltransferase</keyword>
<dbReference type="Pfam" id="PF00483">
    <property type="entry name" value="NTP_transferase"/>
    <property type="match status" value="1"/>
</dbReference>
<reference evidence="4 5" key="1">
    <citation type="journal article" date="2017" name="ISME J.">
        <title>An acid-tolerant ammonia-oxidizing ?-proteobacterium from soil.</title>
        <authorList>
            <person name="Hayatsu M."/>
            <person name="Tago K."/>
            <person name="Uchiyama I."/>
            <person name="Toyoda A."/>
            <person name="Wang Y."/>
            <person name="Shimomura Y."/>
            <person name="Okubo T."/>
            <person name="Kurisu F."/>
            <person name="Hirono Y."/>
            <person name="Nonaka K."/>
            <person name="Akiyama H."/>
            <person name="Itoh T."/>
            <person name="Takami H."/>
        </authorList>
    </citation>
    <scope>NUCLEOTIDE SEQUENCE [LARGE SCALE GENOMIC DNA]</scope>
    <source>
        <strain evidence="4 5">TAO100</strain>
    </source>
</reference>
<name>A0A1Q2SP57_9GAMM</name>
<dbReference type="InterPro" id="IPR029044">
    <property type="entry name" value="Nucleotide-diphossugar_trans"/>
</dbReference>
<gene>
    <name evidence="4" type="ORF">TAO_1550</name>
</gene>
<evidence type="ECO:0000259" key="3">
    <source>
        <dbReference type="Pfam" id="PF00483"/>
    </source>
</evidence>
<proteinExistence type="predicted"/>
<dbReference type="Proteomes" id="UP000243679">
    <property type="component" value="Chromosome"/>
</dbReference>
<dbReference type="AlphaFoldDB" id="A0A1Q2SP57"/>
<dbReference type="RefSeq" id="WP_096527416.1">
    <property type="nucleotide sequence ID" value="NZ_AP014836.1"/>
</dbReference>
<evidence type="ECO:0000256" key="2">
    <source>
        <dbReference type="ARBA" id="ARBA00022695"/>
    </source>
</evidence>
<dbReference type="PANTHER" id="PTHR43584">
    <property type="entry name" value="NUCLEOTIDYL TRANSFERASE"/>
    <property type="match status" value="1"/>
</dbReference>
<evidence type="ECO:0000313" key="4">
    <source>
        <dbReference type="EMBL" id="BAW80920.1"/>
    </source>
</evidence>
<dbReference type="KEGG" id="ntt:TAO_1550"/>
<sequence>MKAMILAAGRGERMRPLTDFTPKPLLQVGFKCLIEYLIESLAKAGFTDLVINHAHLGSQIEERLGDGKRYGVQICYSPESSNGLETGGGIFQALPLLGKEPFLVVNSDIWTDYPFARVRLIPEGLAYLILVNNPDYYPQGDFTLLGKQVRVEGGDKLTFSGIGVYHPDLFTCCCPSRFPLAPLLRGAADQNLVTGEHYQGQWYDIGTPARLFNLRKRLS</sequence>
<organism evidence="4 5">
    <name type="scientific">Candidatus Nitrosoglobus terrae</name>
    <dbReference type="NCBI Taxonomy" id="1630141"/>
    <lineage>
        <taxon>Bacteria</taxon>
        <taxon>Pseudomonadati</taxon>
        <taxon>Pseudomonadota</taxon>
        <taxon>Gammaproteobacteria</taxon>
        <taxon>Chromatiales</taxon>
        <taxon>Chromatiaceae</taxon>
        <taxon>Candidatus Nitrosoglobus</taxon>
    </lineage>
</organism>
<dbReference type="EMBL" id="AP014836">
    <property type="protein sequence ID" value="BAW80920.1"/>
    <property type="molecule type" value="Genomic_DNA"/>
</dbReference>
<keyword evidence="1 4" id="KW-0808">Transferase</keyword>
<protein>
    <submittedName>
        <fullName evidence="4">Nucleotidyl transferase</fullName>
    </submittedName>
</protein>
<dbReference type="PANTHER" id="PTHR43584:SF8">
    <property type="entry name" value="N-ACETYLMURAMATE ALPHA-1-PHOSPHATE URIDYLYLTRANSFERASE"/>
    <property type="match status" value="1"/>
</dbReference>
<evidence type="ECO:0000313" key="5">
    <source>
        <dbReference type="Proteomes" id="UP000243679"/>
    </source>
</evidence>
<dbReference type="SUPFAM" id="SSF53448">
    <property type="entry name" value="Nucleotide-diphospho-sugar transferases"/>
    <property type="match status" value="1"/>
</dbReference>
<dbReference type="InterPro" id="IPR054790">
    <property type="entry name" value="MurU"/>
</dbReference>
<dbReference type="NCBIfam" id="NF045761">
    <property type="entry name" value="NAMPUrTaseMurU"/>
    <property type="match status" value="1"/>
</dbReference>
<dbReference type="InterPro" id="IPR005835">
    <property type="entry name" value="NTP_transferase_dom"/>
</dbReference>